<organism evidence="3 4">
    <name type="scientific">Actinopolyspora mortivallis</name>
    <dbReference type="NCBI Taxonomy" id="33906"/>
    <lineage>
        <taxon>Bacteria</taxon>
        <taxon>Bacillati</taxon>
        <taxon>Actinomycetota</taxon>
        <taxon>Actinomycetes</taxon>
        <taxon>Actinopolysporales</taxon>
        <taxon>Actinopolysporaceae</taxon>
        <taxon>Actinopolyspora</taxon>
    </lineage>
</organism>
<reference evidence="3 4" key="1">
    <citation type="submission" date="2018-03" db="EMBL/GenBank/DDBJ databases">
        <title>Actinopolyspora mortivallis from Sahara, screening for active biomolecules.</title>
        <authorList>
            <person name="Selama O."/>
            <person name="Wellington E.M.H."/>
            <person name="Hacene H."/>
        </authorList>
    </citation>
    <scope>NUCLEOTIDE SEQUENCE [LARGE SCALE GENOMIC DNA]</scope>
    <source>
        <strain evidence="3 4">M5A</strain>
    </source>
</reference>
<dbReference type="CDD" id="cd20623">
    <property type="entry name" value="CYP_unk"/>
    <property type="match status" value="1"/>
</dbReference>
<dbReference type="EMBL" id="PVSR01000007">
    <property type="protein sequence ID" value="PRW64043.1"/>
    <property type="molecule type" value="Genomic_DNA"/>
</dbReference>
<dbReference type="PANTHER" id="PTHR46696:SF1">
    <property type="entry name" value="CYTOCHROME P450 YJIB-RELATED"/>
    <property type="match status" value="1"/>
</dbReference>
<proteinExistence type="inferred from homology"/>
<dbReference type="GO" id="GO:0004497">
    <property type="term" value="F:monooxygenase activity"/>
    <property type="evidence" value="ECO:0007669"/>
    <property type="project" value="InterPro"/>
</dbReference>
<evidence type="ECO:0000313" key="4">
    <source>
        <dbReference type="Proteomes" id="UP000239352"/>
    </source>
</evidence>
<dbReference type="InterPro" id="IPR036396">
    <property type="entry name" value="Cyt_P450_sf"/>
</dbReference>
<comment type="similarity">
    <text evidence="1">Belongs to the cytochrome P450 family.</text>
</comment>
<keyword evidence="4" id="KW-1185">Reference proteome</keyword>
<dbReference type="InParanoid" id="A0A2T0GYD0"/>
<accession>A0A2T0GYD0</accession>
<dbReference type="GO" id="GO:0016705">
    <property type="term" value="F:oxidoreductase activity, acting on paired donors, with incorporation or reduction of molecular oxygen"/>
    <property type="evidence" value="ECO:0007669"/>
    <property type="project" value="InterPro"/>
</dbReference>
<dbReference type="InterPro" id="IPR017972">
    <property type="entry name" value="Cyt_P450_CS"/>
</dbReference>
<dbReference type="Proteomes" id="UP000239352">
    <property type="component" value="Unassembled WGS sequence"/>
</dbReference>
<dbReference type="Gene3D" id="1.10.630.10">
    <property type="entry name" value="Cytochrome P450"/>
    <property type="match status" value="1"/>
</dbReference>
<dbReference type="GO" id="GO:0005506">
    <property type="term" value="F:iron ion binding"/>
    <property type="evidence" value="ECO:0007669"/>
    <property type="project" value="InterPro"/>
</dbReference>
<dbReference type="GO" id="GO:0020037">
    <property type="term" value="F:heme binding"/>
    <property type="evidence" value="ECO:0007669"/>
    <property type="project" value="InterPro"/>
</dbReference>
<dbReference type="SUPFAM" id="SSF48264">
    <property type="entry name" value="Cytochrome P450"/>
    <property type="match status" value="1"/>
</dbReference>
<gene>
    <name evidence="3" type="ORF">CEP50_07580</name>
</gene>
<protein>
    <submittedName>
        <fullName evidence="3">Cytochrome P450</fullName>
    </submittedName>
</protein>
<comment type="caution">
    <text evidence="3">The sequence shown here is derived from an EMBL/GenBank/DDBJ whole genome shotgun (WGS) entry which is preliminary data.</text>
</comment>
<name>A0A2T0GYD0_ACTMO</name>
<dbReference type="RefSeq" id="WP_106113222.1">
    <property type="nucleotide sequence ID" value="NZ_PVSR01000007.1"/>
</dbReference>
<feature type="region of interest" description="Disordered" evidence="2">
    <location>
        <begin position="1"/>
        <end position="26"/>
    </location>
</feature>
<dbReference type="AlphaFoldDB" id="A0A2T0GYD0"/>
<sequence length="458" mass="50566">MTRPDDSAAPVCPMRRTPLHDRTFADDPDGVYESLRAEGPLADVELAPGVPATLVLDYDTALSVLRDPARFPKDSRVWQRTVPQDSPVVAMMMYRDNVLFQDGPEHDRLREAITDALGRVDSFTLRRYVRESAESLIRDFAPKGEADLLNDYARILPLLVLTKLFGSPPEITSRMVDAITALWDGVDTERANLELGSCVAEVVALRREHPAADVTTWLLEHEAGLDDEEMIQQLVVLMGAGAEPMQNLVANALRLWLSDERFAGNLSGGRLPVEDAIDEVLWQQPPLANYAITFPPQEVELAGRVLPAHQPVVIGIAAANNDPALCSARRDGNRAHLAWSAGAHTCPARGTARMIASVAMETVLDTLPDMDLAVPVERLEWRTGPFHRALTALPVHFPPVPVSDRDEEATGGSDSWSTLPARTQWTRQGVTSTRRRRSSADVDRLPGWNSLVEWLRGR</sequence>
<dbReference type="PRINTS" id="PR00359">
    <property type="entry name" value="BP450"/>
</dbReference>
<evidence type="ECO:0000256" key="2">
    <source>
        <dbReference type="SAM" id="MobiDB-lite"/>
    </source>
</evidence>
<dbReference type="STRING" id="1050202.GCA_000384035_01536"/>
<evidence type="ECO:0000256" key="1">
    <source>
        <dbReference type="ARBA" id="ARBA00010617"/>
    </source>
</evidence>
<dbReference type="PROSITE" id="PS00086">
    <property type="entry name" value="CYTOCHROME_P450"/>
    <property type="match status" value="1"/>
</dbReference>
<dbReference type="PANTHER" id="PTHR46696">
    <property type="entry name" value="P450, PUTATIVE (EUROFUNG)-RELATED"/>
    <property type="match status" value="1"/>
</dbReference>
<dbReference type="InterPro" id="IPR002397">
    <property type="entry name" value="Cyt_P450_B"/>
</dbReference>
<evidence type="ECO:0000313" key="3">
    <source>
        <dbReference type="EMBL" id="PRW64043.1"/>
    </source>
</evidence>